<reference evidence="3 4" key="1">
    <citation type="journal article" date="2023" name="Mol. Phylogenet. Evol.">
        <title>Genome-scale phylogeny and comparative genomics of the fungal order Sordariales.</title>
        <authorList>
            <person name="Hensen N."/>
            <person name="Bonometti L."/>
            <person name="Westerberg I."/>
            <person name="Brannstrom I.O."/>
            <person name="Guillou S."/>
            <person name="Cros-Aarteil S."/>
            <person name="Calhoun S."/>
            <person name="Haridas S."/>
            <person name="Kuo A."/>
            <person name="Mondo S."/>
            <person name="Pangilinan J."/>
            <person name="Riley R."/>
            <person name="LaButti K."/>
            <person name="Andreopoulos B."/>
            <person name="Lipzen A."/>
            <person name="Chen C."/>
            <person name="Yan M."/>
            <person name="Daum C."/>
            <person name="Ng V."/>
            <person name="Clum A."/>
            <person name="Steindorff A."/>
            <person name="Ohm R.A."/>
            <person name="Martin F."/>
            <person name="Silar P."/>
            <person name="Natvig D.O."/>
            <person name="Lalanne C."/>
            <person name="Gautier V."/>
            <person name="Ament-Velasquez S.L."/>
            <person name="Kruys A."/>
            <person name="Hutchinson M.I."/>
            <person name="Powell A.J."/>
            <person name="Barry K."/>
            <person name="Miller A.N."/>
            <person name="Grigoriev I.V."/>
            <person name="Debuchy R."/>
            <person name="Gladieux P."/>
            <person name="Hiltunen Thoren M."/>
            <person name="Johannesson H."/>
        </authorList>
    </citation>
    <scope>NUCLEOTIDE SEQUENCE [LARGE SCALE GENOMIC DNA]</scope>
    <source>
        <strain evidence="3 4">FGSC 10403</strain>
    </source>
</reference>
<feature type="region of interest" description="Disordered" evidence="1">
    <location>
        <begin position="330"/>
        <end position="351"/>
    </location>
</feature>
<evidence type="ECO:0000313" key="3">
    <source>
        <dbReference type="EMBL" id="KAK3499486.1"/>
    </source>
</evidence>
<dbReference type="EMBL" id="JAULSX010000001">
    <property type="protein sequence ID" value="KAK3499486.1"/>
    <property type="molecule type" value="Genomic_DNA"/>
</dbReference>
<protein>
    <recommendedName>
        <fullName evidence="2">Protein kinase domain-containing protein</fullName>
    </recommendedName>
</protein>
<evidence type="ECO:0000259" key="2">
    <source>
        <dbReference type="PROSITE" id="PS50011"/>
    </source>
</evidence>
<organism evidence="3 4">
    <name type="scientific">Neurospora hispaniola</name>
    <dbReference type="NCBI Taxonomy" id="588809"/>
    <lineage>
        <taxon>Eukaryota</taxon>
        <taxon>Fungi</taxon>
        <taxon>Dikarya</taxon>
        <taxon>Ascomycota</taxon>
        <taxon>Pezizomycotina</taxon>
        <taxon>Sordariomycetes</taxon>
        <taxon>Sordariomycetidae</taxon>
        <taxon>Sordariales</taxon>
        <taxon>Sordariaceae</taxon>
        <taxon>Neurospora</taxon>
    </lineage>
</organism>
<dbReference type="InterPro" id="IPR000719">
    <property type="entry name" value="Prot_kinase_dom"/>
</dbReference>
<dbReference type="AlphaFoldDB" id="A0AAJ0IGL0"/>
<dbReference type="Gene3D" id="1.10.510.10">
    <property type="entry name" value="Transferase(Phosphotransferase) domain 1"/>
    <property type="match status" value="1"/>
</dbReference>
<feature type="region of interest" description="Disordered" evidence="1">
    <location>
        <begin position="254"/>
        <end position="276"/>
    </location>
</feature>
<gene>
    <name evidence="3" type="ORF">B0T23DRAFT_416986</name>
</gene>
<dbReference type="RefSeq" id="XP_062697119.1">
    <property type="nucleotide sequence ID" value="XM_062839649.1"/>
</dbReference>
<dbReference type="InterPro" id="IPR011009">
    <property type="entry name" value="Kinase-like_dom_sf"/>
</dbReference>
<proteinExistence type="predicted"/>
<feature type="domain" description="Protein kinase" evidence="2">
    <location>
        <begin position="46"/>
        <end position="401"/>
    </location>
</feature>
<dbReference type="GeneID" id="87877271"/>
<accession>A0AAJ0IGL0</accession>
<evidence type="ECO:0000313" key="4">
    <source>
        <dbReference type="Proteomes" id="UP001285908"/>
    </source>
</evidence>
<dbReference type="Proteomes" id="UP001285908">
    <property type="component" value="Unassembled WGS sequence"/>
</dbReference>
<dbReference type="SUPFAM" id="SSF56112">
    <property type="entry name" value="Protein kinase-like (PK-like)"/>
    <property type="match status" value="1"/>
</dbReference>
<name>A0AAJ0IGL0_9PEZI</name>
<dbReference type="GO" id="GO:0004672">
    <property type="term" value="F:protein kinase activity"/>
    <property type="evidence" value="ECO:0007669"/>
    <property type="project" value="InterPro"/>
</dbReference>
<comment type="caution">
    <text evidence="3">The sequence shown here is derived from an EMBL/GenBank/DDBJ whole genome shotgun (WGS) entry which is preliminary data.</text>
</comment>
<keyword evidence="4" id="KW-1185">Reference proteome</keyword>
<evidence type="ECO:0000256" key="1">
    <source>
        <dbReference type="SAM" id="MobiDB-lite"/>
    </source>
</evidence>
<dbReference type="PROSITE" id="PS50011">
    <property type="entry name" value="PROTEIN_KINASE_DOM"/>
    <property type="match status" value="1"/>
</dbReference>
<dbReference type="GO" id="GO:0005524">
    <property type="term" value="F:ATP binding"/>
    <property type="evidence" value="ECO:0007669"/>
    <property type="project" value="InterPro"/>
</dbReference>
<sequence>MHHPSHPEHRPKCSSRIMRLIKQHDELAPEPGYVYRFDSTIPHKRYYFVSKLGHGVQSHAQLVQDRETSLKVVQKVDRKLCPSALDHDEPAEISVLRRLTSSHRLANYQPRWITLLHYEQVVAYQETEKSGRHLSYQVSYWKFCNGGNLYGLVSPYIMEQRPWLARSQNGTAPQAPLPKLPISLVARAIRHICETLEVMYQGGDEAVYHCDLHASNIFLHWTKEDPLPEFYIGDFGMARTASQSLLDSRKFHPRNRIPFDQQPQGTKPPGLAPEGSRRRWDLIMDHDCNLTKTFWSMSKSATRDIGYGSVRLPVPRPQAHRRDLVKQIAQQKNQPTSSRHRHKANPVCASPETCNGPSRSWGYGPNSSCQQDIKDTHARLLLELIRNLGFLNENDQLHSVLQPDLRPPSLGRIIEVAGILEKEALQQEQHTRAFKEFVREKKEKALFQEFKSIPFVFTRDGAEAKAILRKALKRPKRNSFEVYRGKSDEPESLEEVWGREHVAGPWRVVQVRA</sequence>